<gene>
    <name evidence="1" type="ORF">M9H77_05904</name>
</gene>
<sequence length="387" mass="43160">MAAETISKNLIEPSSSTPESLRRHNLSSYDQMMFLTYGSLAFFYVNPPKRSTFYEQLRNSLAKILVHYYPLAGRVVKNEYINCNDQGVELVEIRINCSMYDLMNTRETNVADLIFPRRVVATSEDCLLALQLSHFNCGGVAISICISHKIADGSTILAFMTDWAASTRLSSYVPSPVMLKKLKYMAVEFGIQNPSRTEIVTALLFQCAMVATKVTNGGLSKPSILISSVNLRPLFGLPLNAVGNLLSFYFCVIEDVEMEFPALVGEIRQAKLRLKNLPKEKLSYESRMQQLGECLTELNDVSSFDVYLSTSLCGFPVKDVDFGWGKPISGSMLQSQTKDTMILLGSPGDGVEALVIFDEQKMAAFDKNENLLPFTSFNDSVKWKSKL</sequence>
<proteinExistence type="predicted"/>
<dbReference type="EMBL" id="CM044702">
    <property type="protein sequence ID" value="KAI5674954.1"/>
    <property type="molecule type" value="Genomic_DNA"/>
</dbReference>
<evidence type="ECO:0000313" key="2">
    <source>
        <dbReference type="Proteomes" id="UP001060085"/>
    </source>
</evidence>
<evidence type="ECO:0000313" key="1">
    <source>
        <dbReference type="EMBL" id="KAI5674954.1"/>
    </source>
</evidence>
<name>A0ACC0BQQ2_CATRO</name>
<reference evidence="2" key="1">
    <citation type="journal article" date="2023" name="Nat. Plants">
        <title>Single-cell RNA sequencing provides a high-resolution roadmap for understanding the multicellular compartmentation of specialized metabolism.</title>
        <authorList>
            <person name="Sun S."/>
            <person name="Shen X."/>
            <person name="Li Y."/>
            <person name="Li Y."/>
            <person name="Wang S."/>
            <person name="Li R."/>
            <person name="Zhang H."/>
            <person name="Shen G."/>
            <person name="Guo B."/>
            <person name="Wei J."/>
            <person name="Xu J."/>
            <person name="St-Pierre B."/>
            <person name="Chen S."/>
            <person name="Sun C."/>
        </authorList>
    </citation>
    <scope>NUCLEOTIDE SEQUENCE [LARGE SCALE GENOMIC DNA]</scope>
</reference>
<keyword evidence="2" id="KW-1185">Reference proteome</keyword>
<protein>
    <submittedName>
        <fullName evidence="1">Uncharacterized protein</fullName>
    </submittedName>
</protein>
<dbReference type="Proteomes" id="UP001060085">
    <property type="component" value="Linkage Group LG02"/>
</dbReference>
<organism evidence="1 2">
    <name type="scientific">Catharanthus roseus</name>
    <name type="common">Madagascar periwinkle</name>
    <name type="synonym">Vinca rosea</name>
    <dbReference type="NCBI Taxonomy" id="4058"/>
    <lineage>
        <taxon>Eukaryota</taxon>
        <taxon>Viridiplantae</taxon>
        <taxon>Streptophyta</taxon>
        <taxon>Embryophyta</taxon>
        <taxon>Tracheophyta</taxon>
        <taxon>Spermatophyta</taxon>
        <taxon>Magnoliopsida</taxon>
        <taxon>eudicotyledons</taxon>
        <taxon>Gunneridae</taxon>
        <taxon>Pentapetalae</taxon>
        <taxon>asterids</taxon>
        <taxon>lamiids</taxon>
        <taxon>Gentianales</taxon>
        <taxon>Apocynaceae</taxon>
        <taxon>Rauvolfioideae</taxon>
        <taxon>Vinceae</taxon>
        <taxon>Catharanthinae</taxon>
        <taxon>Catharanthus</taxon>
    </lineage>
</organism>
<comment type="caution">
    <text evidence="1">The sequence shown here is derived from an EMBL/GenBank/DDBJ whole genome shotgun (WGS) entry which is preliminary data.</text>
</comment>
<accession>A0ACC0BQQ2</accession>